<dbReference type="FunFam" id="2.60.40.10:FF:000004">
    <property type="entry name" value="DCC isoform 1"/>
    <property type="match status" value="2"/>
</dbReference>
<dbReference type="CDD" id="cd00063">
    <property type="entry name" value="FN3"/>
    <property type="match status" value="4"/>
</dbReference>
<evidence type="ECO:0000256" key="4">
    <source>
        <dbReference type="ARBA" id="ARBA00022622"/>
    </source>
</evidence>
<comment type="similarity">
    <text evidence="2">Belongs to the immunoglobulin superfamily. Contactin family.</text>
</comment>
<evidence type="ECO:0000256" key="6">
    <source>
        <dbReference type="ARBA" id="ARBA00022737"/>
    </source>
</evidence>
<dbReference type="SUPFAM" id="SSF49265">
    <property type="entry name" value="Fibronectin type III"/>
    <property type="match status" value="2"/>
</dbReference>
<evidence type="ECO:0000256" key="2">
    <source>
        <dbReference type="ARBA" id="ARBA00009812"/>
    </source>
</evidence>
<reference evidence="16" key="1">
    <citation type="submission" date="2018-06" db="EMBL/GenBank/DDBJ databases">
        <title>Genome assembly of Danube salmon.</title>
        <authorList>
            <person name="Macqueen D.J."/>
            <person name="Gundappa M.K."/>
        </authorList>
    </citation>
    <scope>NUCLEOTIDE SEQUENCE [LARGE SCALE GENOMIC DNA]</scope>
</reference>
<dbReference type="FunFam" id="2.60.40.10:FF:000047">
    <property type="entry name" value="Contactin 1"/>
    <property type="match status" value="1"/>
</dbReference>
<keyword evidence="10" id="KW-0325">Glycoprotein</keyword>
<dbReference type="GO" id="GO:0098552">
    <property type="term" value="C:side of membrane"/>
    <property type="evidence" value="ECO:0007669"/>
    <property type="project" value="UniProtKB-KW"/>
</dbReference>
<evidence type="ECO:0008006" key="17">
    <source>
        <dbReference type="Google" id="ProtNLM"/>
    </source>
</evidence>
<dbReference type="FunFam" id="2.60.40.10:FF:000005">
    <property type="entry name" value="Neuronal cell adhesion molecule"/>
    <property type="match status" value="1"/>
</dbReference>
<evidence type="ECO:0000256" key="8">
    <source>
        <dbReference type="ARBA" id="ARBA00023136"/>
    </source>
</evidence>
<dbReference type="PROSITE" id="PS50853">
    <property type="entry name" value="FN3"/>
    <property type="match status" value="4"/>
</dbReference>
<evidence type="ECO:0000256" key="3">
    <source>
        <dbReference type="ARBA" id="ARBA00022475"/>
    </source>
</evidence>
<keyword evidence="11" id="KW-0449">Lipoprotein</keyword>
<evidence type="ECO:0000256" key="1">
    <source>
        <dbReference type="ARBA" id="ARBA00004609"/>
    </source>
</evidence>
<feature type="domain" description="Fibronectin type-III" evidence="14">
    <location>
        <begin position="742"/>
        <end position="836"/>
    </location>
</feature>
<dbReference type="Proteomes" id="UP000314982">
    <property type="component" value="Unassembled WGS sequence"/>
</dbReference>
<dbReference type="PROSITE" id="PS50835">
    <property type="entry name" value="IG_LIKE"/>
    <property type="match status" value="4"/>
</dbReference>
<dbReference type="Pfam" id="PF07679">
    <property type="entry name" value="I-set"/>
    <property type="match status" value="2"/>
</dbReference>
<keyword evidence="12" id="KW-0393">Immunoglobulin domain</keyword>
<keyword evidence="16" id="KW-1185">Reference proteome</keyword>
<dbReference type="SMART" id="SM00409">
    <property type="entry name" value="IG"/>
    <property type="match status" value="4"/>
</dbReference>
<feature type="domain" description="Fibronectin type-III" evidence="14">
    <location>
        <begin position="545"/>
        <end position="642"/>
    </location>
</feature>
<dbReference type="Ensembl" id="ENSHHUT00000088075.1">
    <property type="protein sequence ID" value="ENSHHUP00000085404.1"/>
    <property type="gene ID" value="ENSHHUG00000049235.1"/>
</dbReference>
<evidence type="ECO:0000313" key="16">
    <source>
        <dbReference type="Proteomes" id="UP000314982"/>
    </source>
</evidence>
<dbReference type="GeneTree" id="ENSGT00940000155915"/>
<evidence type="ECO:0000313" key="15">
    <source>
        <dbReference type="Ensembl" id="ENSHHUP00000085404.1"/>
    </source>
</evidence>
<keyword evidence="4" id="KW-0336">GPI-anchor</keyword>
<dbReference type="Pfam" id="PF00041">
    <property type="entry name" value="fn3"/>
    <property type="match status" value="2"/>
</dbReference>
<proteinExistence type="inferred from homology"/>
<dbReference type="GO" id="GO:0007420">
    <property type="term" value="P:brain development"/>
    <property type="evidence" value="ECO:0007669"/>
    <property type="project" value="TreeGrafter"/>
</dbReference>
<dbReference type="FunFam" id="2.60.40.10:FF:000054">
    <property type="entry name" value="Contactin 1"/>
    <property type="match status" value="1"/>
</dbReference>
<dbReference type="GO" id="GO:0098632">
    <property type="term" value="F:cell-cell adhesion mediator activity"/>
    <property type="evidence" value="ECO:0007669"/>
    <property type="project" value="TreeGrafter"/>
</dbReference>
<dbReference type="InterPro" id="IPR036116">
    <property type="entry name" value="FN3_sf"/>
</dbReference>
<feature type="domain" description="Ig-like" evidence="13">
    <location>
        <begin position="248"/>
        <end position="335"/>
    </location>
</feature>
<evidence type="ECO:0000256" key="10">
    <source>
        <dbReference type="ARBA" id="ARBA00023180"/>
    </source>
</evidence>
<dbReference type="FunFam" id="2.60.40.10:FF:000052">
    <property type="entry name" value="Contactin 1"/>
    <property type="match status" value="1"/>
</dbReference>
<dbReference type="InterPro" id="IPR003961">
    <property type="entry name" value="FN3_dom"/>
</dbReference>
<dbReference type="InterPro" id="IPR013098">
    <property type="entry name" value="Ig_I-set"/>
</dbReference>
<dbReference type="SMART" id="SM00408">
    <property type="entry name" value="IGc2"/>
    <property type="match status" value="4"/>
</dbReference>
<reference evidence="15" key="2">
    <citation type="submission" date="2025-08" db="UniProtKB">
        <authorList>
            <consortium name="Ensembl"/>
        </authorList>
    </citation>
    <scope>IDENTIFICATION</scope>
</reference>
<dbReference type="Gene3D" id="2.60.40.10">
    <property type="entry name" value="Immunoglobulins"/>
    <property type="match status" value="8"/>
</dbReference>
<dbReference type="InterPro" id="IPR003599">
    <property type="entry name" value="Ig_sub"/>
</dbReference>
<dbReference type="SMART" id="SM00060">
    <property type="entry name" value="FN3"/>
    <property type="match status" value="4"/>
</dbReference>
<dbReference type="GO" id="GO:0030424">
    <property type="term" value="C:axon"/>
    <property type="evidence" value="ECO:0007669"/>
    <property type="project" value="TreeGrafter"/>
</dbReference>
<dbReference type="FunFam" id="2.60.40.10:FF:000028">
    <property type="entry name" value="Neuronal cell adhesion molecule"/>
    <property type="match status" value="1"/>
</dbReference>
<dbReference type="AlphaFoldDB" id="A0A4W5RLX0"/>
<keyword evidence="8" id="KW-0472">Membrane</keyword>
<feature type="domain" description="Fibronectin type-III" evidence="14">
    <location>
        <begin position="441"/>
        <end position="540"/>
    </location>
</feature>
<dbReference type="InterPro" id="IPR013783">
    <property type="entry name" value="Ig-like_fold"/>
</dbReference>
<keyword evidence="9" id="KW-1015">Disulfide bond</keyword>
<dbReference type="GO" id="GO:0007411">
    <property type="term" value="P:axon guidance"/>
    <property type="evidence" value="ECO:0007669"/>
    <property type="project" value="TreeGrafter"/>
</dbReference>
<feature type="domain" description="Fibronectin type-III" evidence="14">
    <location>
        <begin position="647"/>
        <end position="740"/>
    </location>
</feature>
<dbReference type="SUPFAM" id="SSF48726">
    <property type="entry name" value="Immunoglobulin"/>
    <property type="match status" value="3"/>
</dbReference>
<organism evidence="15 16">
    <name type="scientific">Hucho hucho</name>
    <name type="common">huchen</name>
    <dbReference type="NCBI Taxonomy" id="62062"/>
    <lineage>
        <taxon>Eukaryota</taxon>
        <taxon>Metazoa</taxon>
        <taxon>Chordata</taxon>
        <taxon>Craniata</taxon>
        <taxon>Vertebrata</taxon>
        <taxon>Euteleostomi</taxon>
        <taxon>Actinopterygii</taxon>
        <taxon>Neopterygii</taxon>
        <taxon>Teleostei</taxon>
        <taxon>Protacanthopterygii</taxon>
        <taxon>Salmoniformes</taxon>
        <taxon>Salmonidae</taxon>
        <taxon>Salmoninae</taxon>
        <taxon>Hucho</taxon>
    </lineage>
</organism>
<dbReference type="PANTHER" id="PTHR44170">
    <property type="entry name" value="PROTEIN SIDEKICK"/>
    <property type="match status" value="1"/>
</dbReference>
<keyword evidence="6" id="KW-0677">Repeat</keyword>
<accession>A0A4W5RLX0</accession>
<feature type="domain" description="Ig-like" evidence="13">
    <location>
        <begin position="69"/>
        <end position="168"/>
    </location>
</feature>
<dbReference type="FunFam" id="2.60.40.10:FF:000035">
    <property type="entry name" value="Contactin 1"/>
    <property type="match status" value="1"/>
</dbReference>
<dbReference type="Pfam" id="PF13927">
    <property type="entry name" value="Ig_3"/>
    <property type="match status" value="2"/>
</dbReference>
<evidence type="ECO:0000256" key="11">
    <source>
        <dbReference type="ARBA" id="ARBA00023288"/>
    </source>
</evidence>
<feature type="domain" description="Ig-like" evidence="13">
    <location>
        <begin position="340"/>
        <end position="434"/>
    </location>
</feature>
<dbReference type="InterPro" id="IPR036179">
    <property type="entry name" value="Ig-like_dom_sf"/>
</dbReference>
<evidence type="ECO:0000256" key="12">
    <source>
        <dbReference type="ARBA" id="ARBA00023319"/>
    </source>
</evidence>
<dbReference type="PANTHER" id="PTHR44170:SF10">
    <property type="entry name" value="CONTACTIN-1"/>
    <property type="match status" value="1"/>
</dbReference>
<evidence type="ECO:0000256" key="5">
    <source>
        <dbReference type="ARBA" id="ARBA00022729"/>
    </source>
</evidence>
<dbReference type="InterPro" id="IPR003598">
    <property type="entry name" value="Ig_sub2"/>
</dbReference>
<dbReference type="GO" id="GO:0005886">
    <property type="term" value="C:plasma membrane"/>
    <property type="evidence" value="ECO:0007669"/>
    <property type="project" value="UniProtKB-SubCell"/>
</dbReference>
<sequence>CAASILTYFRLYSHAVFPIFITLDKRRFVSQTTGNLYISKVDFRMCLRLPAITPYHFTLPYFFFIWKYPADIKVKFPDTYALVGQNVTMECFALGNPIPQIRWKKTNGELPSNHDVSMAGAHLHLYNVQYEDEGTYECEALNSKGKDWHRAPFPEWTESINSTEKDISSDYTMSCVASGKPKPRVQWLKNSYAVRELSHTLFTLAPSAMVDALPGLLSRDSGMYQCIAENRHGVIYANAELRVIACAPTFEHNPVKWRILGAKNGRVVIECKPKAAPKPSFSWSKGTELLFNSTRVLIWEDGSLEILNVTKADEGHYTCFAENNRGKANSTGSLSITEATKITLAPSNADVTVGESTHMQCAASHDSTLDITFVWTLDAHAIDFDREGSHYERNLNGGSSGELLIKNTQLKHSGRYTCTAQTPVDNVTASANLVVRGPPGSPGGVRVEEIKDKSVRLIWSRGTDNHSPISKYTIQCRDSFSQEDWRDATTSPPDVEGNAETATVVDLFPWTEYEFRVIATNTLGTGDPSSPSPKVTTLEAVPVVAPSDIGGGGGTSRELTITWTPVQPQYYYGRNFGYIIAFKPRDGYEWRKVTVADPEAKHYVHKDSSILASSEFEVKVKAFNSKGEGPYSLMAVIYSAQDVPSKAPASVGARALSATEAIVCWLPVTQHTVEGYQVRYWRKAEDSETSSQRVVVSSRENQTRLDNMRPDSHYLIEVKAYNAAGYGPPSQHIQIYTKKAPPSRPPKITSKKLKGTSVNIAWEHVEPFANESTIDGYKVLYRQAGKSTGMLFTTGKRSIDLPMHKDGDYIVEVRAHSEGGDGAVAQVRISGNTSIKYQHNTFIKMYKAPFTRQKII</sequence>
<comment type="subcellular location">
    <subcellularLocation>
        <location evidence="1">Cell membrane</location>
        <topology evidence="1">Lipid-anchor</topology>
        <topology evidence="1">GPI-anchor</topology>
    </subcellularLocation>
</comment>
<evidence type="ECO:0000256" key="9">
    <source>
        <dbReference type="ARBA" id="ARBA00023157"/>
    </source>
</evidence>
<keyword evidence="3" id="KW-1003">Cell membrane</keyword>
<evidence type="ECO:0000259" key="13">
    <source>
        <dbReference type="PROSITE" id="PS50835"/>
    </source>
</evidence>
<name>A0A4W5RLX0_9TELE</name>
<feature type="domain" description="Ig-like" evidence="13">
    <location>
        <begin position="172"/>
        <end position="242"/>
    </location>
</feature>
<keyword evidence="5" id="KW-0732">Signal</keyword>
<evidence type="ECO:0000259" key="14">
    <source>
        <dbReference type="PROSITE" id="PS50853"/>
    </source>
</evidence>
<protein>
    <recommendedName>
        <fullName evidence="17">Contactin 1</fullName>
    </recommendedName>
</protein>
<evidence type="ECO:0000256" key="7">
    <source>
        <dbReference type="ARBA" id="ARBA00022889"/>
    </source>
</evidence>
<dbReference type="InterPro" id="IPR007110">
    <property type="entry name" value="Ig-like_dom"/>
</dbReference>
<reference evidence="15" key="3">
    <citation type="submission" date="2025-09" db="UniProtKB">
        <authorList>
            <consortium name="Ensembl"/>
        </authorList>
    </citation>
    <scope>IDENTIFICATION</scope>
</reference>
<keyword evidence="7" id="KW-0130">Cell adhesion</keyword>